<feature type="domain" description="ABC transporter" evidence="5">
    <location>
        <begin position="4"/>
        <end position="259"/>
    </location>
</feature>
<proteinExistence type="predicted"/>
<dbReference type="InterPro" id="IPR003439">
    <property type="entry name" value="ABC_transporter-like_ATP-bd"/>
</dbReference>
<feature type="compositionally biased region" description="Low complexity" evidence="4">
    <location>
        <begin position="773"/>
        <end position="815"/>
    </location>
</feature>
<name>A0ABQ3Q468_9ACTN</name>
<dbReference type="Gene3D" id="3.40.50.300">
    <property type="entry name" value="P-loop containing nucleotide triphosphate hydrolases"/>
    <property type="match status" value="2"/>
</dbReference>
<dbReference type="SUPFAM" id="SSF52540">
    <property type="entry name" value="P-loop containing nucleoside triphosphate hydrolases"/>
    <property type="match status" value="2"/>
</dbReference>
<dbReference type="Pfam" id="PF19655">
    <property type="entry name" value="DUF6158"/>
    <property type="match status" value="1"/>
</dbReference>
<feature type="compositionally biased region" description="Low complexity" evidence="4">
    <location>
        <begin position="554"/>
        <end position="567"/>
    </location>
</feature>
<evidence type="ECO:0000256" key="2">
    <source>
        <dbReference type="ARBA" id="ARBA00022741"/>
    </source>
</evidence>
<feature type="compositionally biased region" description="Basic residues" evidence="4">
    <location>
        <begin position="473"/>
        <end position="482"/>
    </location>
</feature>
<dbReference type="InterPro" id="IPR003593">
    <property type="entry name" value="AAA+_ATPase"/>
</dbReference>
<dbReference type="InterPro" id="IPR046156">
    <property type="entry name" value="DUF6158"/>
</dbReference>
<organism evidence="6 7">
    <name type="scientific">Streptomyces daghestanicus</name>
    <dbReference type="NCBI Taxonomy" id="66885"/>
    <lineage>
        <taxon>Bacteria</taxon>
        <taxon>Bacillati</taxon>
        <taxon>Actinomycetota</taxon>
        <taxon>Actinomycetes</taxon>
        <taxon>Kitasatosporales</taxon>
        <taxon>Streptomycetaceae</taxon>
        <taxon>Streptomyces</taxon>
    </lineage>
</organism>
<gene>
    <name evidence="6" type="ORF">Sdagh_38080</name>
</gene>
<keyword evidence="2" id="KW-0547">Nucleotide-binding</keyword>
<evidence type="ECO:0000256" key="1">
    <source>
        <dbReference type="ARBA" id="ARBA00022737"/>
    </source>
</evidence>
<keyword evidence="1" id="KW-0677">Repeat</keyword>
<reference evidence="6" key="1">
    <citation type="submission" date="2024-05" db="EMBL/GenBank/DDBJ databases">
        <title>Whole genome shotgun sequence of Streptomyces daghestanicus NBRC 12762.</title>
        <authorList>
            <person name="Komaki H."/>
            <person name="Tamura T."/>
        </authorList>
    </citation>
    <scope>NUCLEOTIDE SEQUENCE</scope>
    <source>
        <strain evidence="6">NBRC 12762</strain>
    </source>
</reference>
<dbReference type="Pfam" id="PF00005">
    <property type="entry name" value="ABC_tran"/>
    <property type="match status" value="2"/>
</dbReference>
<dbReference type="PANTHER" id="PTHR19211">
    <property type="entry name" value="ATP-BINDING TRANSPORT PROTEIN-RELATED"/>
    <property type="match status" value="1"/>
</dbReference>
<comment type="caution">
    <text evidence="6">The sequence shown here is derived from an EMBL/GenBank/DDBJ whole genome shotgun (WGS) entry which is preliminary data.</text>
</comment>
<feature type="region of interest" description="Disordered" evidence="4">
    <location>
        <begin position="768"/>
        <end position="817"/>
    </location>
</feature>
<evidence type="ECO:0000256" key="4">
    <source>
        <dbReference type="SAM" id="MobiDB-lite"/>
    </source>
</evidence>
<dbReference type="CDD" id="cd03221">
    <property type="entry name" value="ABCF_EF-3"/>
    <property type="match status" value="1"/>
</dbReference>
<dbReference type="Proteomes" id="UP001052655">
    <property type="component" value="Unassembled WGS sequence"/>
</dbReference>
<feature type="compositionally biased region" description="Basic residues" evidence="4">
    <location>
        <begin position="493"/>
        <end position="504"/>
    </location>
</feature>
<feature type="region of interest" description="Disordered" evidence="4">
    <location>
        <begin position="605"/>
        <end position="684"/>
    </location>
</feature>
<feature type="region of interest" description="Disordered" evidence="4">
    <location>
        <begin position="469"/>
        <end position="567"/>
    </location>
</feature>
<feature type="compositionally biased region" description="Low complexity" evidence="4">
    <location>
        <begin position="620"/>
        <end position="656"/>
    </location>
</feature>
<feature type="compositionally biased region" description="Polar residues" evidence="4">
    <location>
        <begin position="605"/>
        <end position="618"/>
    </location>
</feature>
<evidence type="ECO:0000313" key="6">
    <source>
        <dbReference type="EMBL" id="GHI32078.1"/>
    </source>
</evidence>
<feature type="compositionally biased region" description="Basic and acidic residues" evidence="4">
    <location>
        <begin position="1009"/>
        <end position="1019"/>
    </location>
</feature>
<keyword evidence="3" id="KW-0067">ATP-binding</keyword>
<dbReference type="EMBL" id="BNDX01000009">
    <property type="protein sequence ID" value="GHI32078.1"/>
    <property type="molecule type" value="Genomic_DNA"/>
</dbReference>
<protein>
    <recommendedName>
        <fullName evidence="5">ABC transporter domain-containing protein</fullName>
    </recommendedName>
</protein>
<dbReference type="InterPro" id="IPR050611">
    <property type="entry name" value="ABCF"/>
</dbReference>
<feature type="compositionally biased region" description="Low complexity" evidence="4">
    <location>
        <begin position="506"/>
        <end position="516"/>
    </location>
</feature>
<dbReference type="PANTHER" id="PTHR19211:SF69">
    <property type="entry name" value="ATP-BINDING PROTEIN UUP"/>
    <property type="match status" value="1"/>
</dbReference>
<dbReference type="InterPro" id="IPR027417">
    <property type="entry name" value="P-loop_NTPase"/>
</dbReference>
<evidence type="ECO:0000259" key="5">
    <source>
        <dbReference type="PROSITE" id="PS50893"/>
    </source>
</evidence>
<sequence length="1030" mass="110949">MGHLEAAHLEYHLPDGRTLLGDVSFRVGEGAVVALVGPNGAGKTTLLRLLSGELKPHEGTVTVSGGLGVMRQFVGSVRDDTTVRDLLVSVAPPRIRDAARAVDAAEHAVMTVDDEAAQMRYAQALSDWAEARGYEAETLWDMCTTAALGVPYEKAQWRRASTLSGGEQKRLVLEALLRGTDQVLLLDEPDNYLDVPGKRWLEQRLAETRKTVLFVSHDRELLARAAERIVSLEPGPAGADAWVHGGSFATYHDARRERFARFEELRRRWDEKHAQLKRLVVNLRQAASVSHEMASRYHAAQTRLRKFEEAGPPPEPPREQDITMRLKGGRTGVRAVTCEKLELTGLMKPFDLEVFYGERVAVLGSNGSGKSHFLRLLAGEDVPHTGHVKLGARVVAGHFAQTHAHPELLGRTLLDILWEEHAQDRGAAMSRLRRYELTGQAEQTFDRLSGGQQARFQILLLEVRGVHRPAPGRAHRQPRPGVRRGAPGGPGILRRHGPRGHPRPLVRPLLRPLPGLRQRRPGPGDTGAGLGRAPRRAGALTHLQRSSAPRPPTGVSWRSSVSGSAGSTEIAGAPVITAERSSASSARAAQEFCSPSVFSSVRRTASWSASSPIHTSRWVSGPSGMTSSSSIRCSRAASTSAGTPSAAAARPSPSGARADRNRSRSRWARAVTCSSRSRRTSSSRSRLPVPCAACTTRSFSRAGIRSCTARHSRPSPTRISRSAPVSSWHTASASAISAALCSQVFSTRSWKCRSDQSAELVRCTGHCRPVTPPASASPSAERSSKSAPLRSMYATTHTASSPASSSSGDTRGSGAQCAVVPARGGAGQRGVQDDLAAVREQRPSVRVGGVPQALHALPHGPAGRLVGALPLQFPVDLGGRQPTGVRGVLGVPGQIDVHGGPGALAFVEGVQKGEIHEYLPDTARGWWFTGGYPDRMNEHDTRDGAMTGVDPGRLDDQQLMKELETIHRTRHDTLLHGSDDALRAHNERMAQLEGEWLRRNPRRPVAAGRTREGARERVGGEAATPGTPAT</sequence>
<keyword evidence="7" id="KW-1185">Reference proteome</keyword>
<evidence type="ECO:0000256" key="3">
    <source>
        <dbReference type="ARBA" id="ARBA00022840"/>
    </source>
</evidence>
<feature type="region of interest" description="Disordered" evidence="4">
    <location>
        <begin position="999"/>
        <end position="1030"/>
    </location>
</feature>
<dbReference type="PROSITE" id="PS50893">
    <property type="entry name" value="ABC_TRANSPORTER_2"/>
    <property type="match status" value="1"/>
</dbReference>
<evidence type="ECO:0000313" key="7">
    <source>
        <dbReference type="Proteomes" id="UP001052655"/>
    </source>
</evidence>
<dbReference type="SMART" id="SM00382">
    <property type="entry name" value="AAA"/>
    <property type="match status" value="2"/>
</dbReference>
<accession>A0ABQ3Q468</accession>